<sequence length="66" mass="6415">MAIAKASIVPLMAAIFSVFAFSIASAQSIESPAPSPTSGCGAILPSFVSAGVAAGAALFFGSAFSF</sequence>
<protein>
    <submittedName>
        <fullName evidence="3">Uncharacterized protein</fullName>
    </submittedName>
</protein>
<name>A0A565CU88_9BRAS</name>
<evidence type="ECO:0000313" key="3">
    <source>
        <dbReference type="EMBL" id="VVB17147.1"/>
    </source>
</evidence>
<keyword evidence="1" id="KW-0472">Membrane</keyword>
<evidence type="ECO:0000313" key="4">
    <source>
        <dbReference type="Proteomes" id="UP000489600"/>
    </source>
</evidence>
<gene>
    <name evidence="3" type="ORF">ANE_LOCUS27591</name>
</gene>
<feature type="transmembrane region" description="Helical" evidence="1">
    <location>
        <begin position="42"/>
        <end position="64"/>
    </location>
</feature>
<reference evidence="3" key="1">
    <citation type="submission" date="2019-07" db="EMBL/GenBank/DDBJ databases">
        <authorList>
            <person name="Dittberner H."/>
        </authorList>
    </citation>
    <scope>NUCLEOTIDE SEQUENCE [LARGE SCALE GENOMIC DNA]</scope>
</reference>
<keyword evidence="1" id="KW-1133">Transmembrane helix</keyword>
<keyword evidence="2" id="KW-0732">Signal</keyword>
<dbReference type="EMBL" id="CABITT030000008">
    <property type="protein sequence ID" value="VVB17147.1"/>
    <property type="molecule type" value="Genomic_DNA"/>
</dbReference>
<comment type="caution">
    <text evidence="3">The sequence shown here is derived from an EMBL/GenBank/DDBJ whole genome shotgun (WGS) entry which is preliminary data.</text>
</comment>
<evidence type="ECO:0000256" key="1">
    <source>
        <dbReference type="SAM" id="Phobius"/>
    </source>
</evidence>
<feature type="signal peptide" evidence="2">
    <location>
        <begin position="1"/>
        <end position="26"/>
    </location>
</feature>
<dbReference type="AlphaFoldDB" id="A0A565CU88"/>
<evidence type="ECO:0000256" key="2">
    <source>
        <dbReference type="SAM" id="SignalP"/>
    </source>
</evidence>
<dbReference type="Proteomes" id="UP000489600">
    <property type="component" value="Unassembled WGS sequence"/>
</dbReference>
<accession>A0A565CU88</accession>
<organism evidence="3 4">
    <name type="scientific">Arabis nemorensis</name>
    <dbReference type="NCBI Taxonomy" id="586526"/>
    <lineage>
        <taxon>Eukaryota</taxon>
        <taxon>Viridiplantae</taxon>
        <taxon>Streptophyta</taxon>
        <taxon>Embryophyta</taxon>
        <taxon>Tracheophyta</taxon>
        <taxon>Spermatophyta</taxon>
        <taxon>Magnoliopsida</taxon>
        <taxon>eudicotyledons</taxon>
        <taxon>Gunneridae</taxon>
        <taxon>Pentapetalae</taxon>
        <taxon>rosids</taxon>
        <taxon>malvids</taxon>
        <taxon>Brassicales</taxon>
        <taxon>Brassicaceae</taxon>
        <taxon>Arabideae</taxon>
        <taxon>Arabis</taxon>
    </lineage>
</organism>
<proteinExistence type="predicted"/>
<keyword evidence="4" id="KW-1185">Reference proteome</keyword>
<keyword evidence="1" id="KW-0812">Transmembrane</keyword>
<feature type="chain" id="PRO_5022168191" evidence="2">
    <location>
        <begin position="27"/>
        <end position="66"/>
    </location>
</feature>